<dbReference type="Proteomes" id="UP000187283">
    <property type="component" value="Unassembled WGS sequence"/>
</dbReference>
<evidence type="ECO:0000256" key="1">
    <source>
        <dbReference type="SAM" id="SignalP"/>
    </source>
</evidence>
<dbReference type="EMBL" id="LSSN01000287">
    <property type="protein sequence ID" value="OMJ24737.1"/>
    <property type="molecule type" value="Genomic_DNA"/>
</dbReference>
<evidence type="ECO:0000313" key="3">
    <source>
        <dbReference type="EMBL" id="OMJ20591.1"/>
    </source>
</evidence>
<gene>
    <name evidence="4" type="ORF">AYI70_g1386</name>
    <name evidence="3" type="ORF">AYI70_g4012</name>
    <name evidence="2" type="ORF">AYI70_g5790</name>
</gene>
<evidence type="ECO:0000313" key="4">
    <source>
        <dbReference type="EMBL" id="OMJ24737.1"/>
    </source>
</evidence>
<evidence type="ECO:0000313" key="5">
    <source>
        <dbReference type="Proteomes" id="UP000187283"/>
    </source>
</evidence>
<accession>A0A1R1YCV2</accession>
<feature type="signal peptide" evidence="1">
    <location>
        <begin position="1"/>
        <end position="20"/>
    </location>
</feature>
<keyword evidence="5" id="KW-1185">Reference proteome</keyword>
<keyword evidence="1" id="KW-0732">Signal</keyword>
<evidence type="ECO:0000313" key="2">
    <source>
        <dbReference type="EMBL" id="OMJ17718.1"/>
    </source>
</evidence>
<name>A0A1R1YCV2_9FUNG</name>
<dbReference type="EMBL" id="LSSN01001203">
    <property type="protein sequence ID" value="OMJ20591.1"/>
    <property type="molecule type" value="Genomic_DNA"/>
</dbReference>
<feature type="chain" id="PRO_5015069056" evidence="1">
    <location>
        <begin position="21"/>
        <end position="204"/>
    </location>
</feature>
<comment type="caution">
    <text evidence="4">The sequence shown here is derived from an EMBL/GenBank/DDBJ whole genome shotgun (WGS) entry which is preliminary data.</text>
</comment>
<dbReference type="EMBL" id="LSSN01001960">
    <property type="protein sequence ID" value="OMJ17718.1"/>
    <property type="molecule type" value="Genomic_DNA"/>
</dbReference>
<sequence length="204" mass="23315">MHKFAFISTLFYISSSLASSSFPFFNETEYQSNANPKLLLKKSVYGEPFTSNWCFETAFNYKIRDDTELVKACVQGLPFTRVANSAYNTYKGISCGYYLTPNINTVHFKKEALPKILEGYKGEYMWFAESILIDDYERFKAIVFLNYSEVDILAALKFSNSDSRYRRNNVCNIISPIQAVGVLNTINAPSEVINLQCTGTLEYF</sequence>
<organism evidence="4 5">
    <name type="scientific">Smittium culicis</name>
    <dbReference type="NCBI Taxonomy" id="133412"/>
    <lineage>
        <taxon>Eukaryota</taxon>
        <taxon>Fungi</taxon>
        <taxon>Fungi incertae sedis</taxon>
        <taxon>Zoopagomycota</taxon>
        <taxon>Kickxellomycotina</taxon>
        <taxon>Harpellomycetes</taxon>
        <taxon>Harpellales</taxon>
        <taxon>Legeriomycetaceae</taxon>
        <taxon>Smittium</taxon>
    </lineage>
</organism>
<proteinExistence type="predicted"/>
<protein>
    <submittedName>
        <fullName evidence="4">Uncharacterized protein</fullName>
    </submittedName>
</protein>
<dbReference type="AlphaFoldDB" id="A0A1R1YCV2"/>
<reference evidence="4 5" key="1">
    <citation type="submission" date="2017-01" db="EMBL/GenBank/DDBJ databases">
        <authorList>
            <person name="Mah S.A."/>
            <person name="Swanson W.J."/>
            <person name="Moy G.W."/>
            <person name="Vacquier V.D."/>
        </authorList>
    </citation>
    <scope>NUCLEOTIDE SEQUENCE [LARGE SCALE GENOMIC DNA]</scope>
    <source>
        <strain evidence="4 5">GSMNP</strain>
    </source>
</reference>